<organism evidence="2">
    <name type="scientific">Schistocephalus solidus</name>
    <name type="common">Tapeworm</name>
    <dbReference type="NCBI Taxonomy" id="70667"/>
    <lineage>
        <taxon>Eukaryota</taxon>
        <taxon>Metazoa</taxon>
        <taxon>Spiralia</taxon>
        <taxon>Lophotrochozoa</taxon>
        <taxon>Platyhelminthes</taxon>
        <taxon>Cestoda</taxon>
        <taxon>Eucestoda</taxon>
        <taxon>Diphyllobothriidea</taxon>
        <taxon>Diphyllobothriidae</taxon>
        <taxon>Schistocephalus</taxon>
    </lineage>
</organism>
<evidence type="ECO:0000313" key="2">
    <source>
        <dbReference type="EMBL" id="JAP62550.1"/>
    </source>
</evidence>
<gene>
    <name evidence="2" type="primary">POL3</name>
    <name evidence="2" type="ORF">TR87003</name>
</gene>
<dbReference type="EMBL" id="GEEE01017639">
    <property type="protein sequence ID" value="JAP45586.1"/>
    <property type="molecule type" value="Transcribed_RNA"/>
</dbReference>
<dbReference type="EMBL" id="GEEE01009374">
    <property type="protein sequence ID" value="JAP53851.1"/>
    <property type="molecule type" value="Transcribed_RNA"/>
</dbReference>
<accession>A0A0V0JAH3</accession>
<name>A0A0V0JAH3_SCHSO</name>
<sequence length="106" mass="12235">MMTITPKVPLRTLANSPQETKDLPYPIPPQHGSPIPNHRSKELNYLRGFPTIILGVNTVCPSVLKYGTEDKTQLSPHSLLQHTKIPRPTHYLLRFLRLWRVNKYNL</sequence>
<evidence type="ECO:0000256" key="1">
    <source>
        <dbReference type="SAM" id="MobiDB-lite"/>
    </source>
</evidence>
<dbReference type="EMBL" id="GEEE01000675">
    <property type="protein sequence ID" value="JAP62550.1"/>
    <property type="molecule type" value="Transcribed_RNA"/>
</dbReference>
<feature type="region of interest" description="Disordered" evidence="1">
    <location>
        <begin position="1"/>
        <end position="39"/>
    </location>
</feature>
<reference evidence="2" key="1">
    <citation type="submission" date="2016-01" db="EMBL/GenBank/DDBJ databases">
        <title>Reference transcriptome for the parasite Schistocephalus solidus: insights into the molecular evolution of parasitism.</title>
        <authorList>
            <person name="Hebert F.O."/>
            <person name="Grambauer S."/>
            <person name="Barber I."/>
            <person name="Landry C.R."/>
            <person name="Aubin-Horth N."/>
        </authorList>
    </citation>
    <scope>NUCLEOTIDE SEQUENCE</scope>
</reference>
<proteinExistence type="predicted"/>
<protein>
    <submittedName>
        <fullName evidence="2">Retrovirus-related Pol polyprotein from transposon 17.6</fullName>
    </submittedName>
</protein>
<dbReference type="AlphaFoldDB" id="A0A0V0JAH3"/>